<dbReference type="HOGENOM" id="CLU_1825104_0_0_1"/>
<evidence type="ECO:0000256" key="3">
    <source>
        <dbReference type="ARBA" id="ARBA00022989"/>
    </source>
</evidence>
<dbReference type="eggNOG" id="KOG0254">
    <property type="taxonomic scope" value="Eukaryota"/>
</dbReference>
<comment type="caution">
    <text evidence="7">The sequence shown here is derived from an EMBL/GenBank/DDBJ whole genome shotgun (WGS) entry which is preliminary data.</text>
</comment>
<dbReference type="OrthoDB" id="2241241at2759"/>
<keyword evidence="4 5" id="KW-0472">Membrane</keyword>
<feature type="domain" description="Major facilitator superfamily (MFS) profile" evidence="6">
    <location>
        <begin position="1"/>
        <end position="141"/>
    </location>
</feature>
<reference evidence="7 8" key="1">
    <citation type="submission" date="2013-03" db="EMBL/GenBank/DDBJ databases">
        <title>The Genome Sequence of Cladophialophora psammophila CBS 110553.</title>
        <authorList>
            <consortium name="The Broad Institute Genomics Platform"/>
            <person name="Cuomo C."/>
            <person name="de Hoog S."/>
            <person name="Gorbushina A."/>
            <person name="Walker B."/>
            <person name="Young S.K."/>
            <person name="Zeng Q."/>
            <person name="Gargeya S."/>
            <person name="Fitzgerald M."/>
            <person name="Haas B."/>
            <person name="Abouelleil A."/>
            <person name="Allen A.W."/>
            <person name="Alvarado L."/>
            <person name="Arachchi H.M."/>
            <person name="Berlin A.M."/>
            <person name="Chapman S.B."/>
            <person name="Gainer-Dewar J."/>
            <person name="Goldberg J."/>
            <person name="Griggs A."/>
            <person name="Gujja S."/>
            <person name="Hansen M."/>
            <person name="Howarth C."/>
            <person name="Imamovic A."/>
            <person name="Ireland A."/>
            <person name="Larimer J."/>
            <person name="McCowan C."/>
            <person name="Murphy C."/>
            <person name="Pearson M."/>
            <person name="Poon T.W."/>
            <person name="Priest M."/>
            <person name="Roberts A."/>
            <person name="Saif S."/>
            <person name="Shea T."/>
            <person name="Sisk P."/>
            <person name="Sykes S."/>
            <person name="Wortman J."/>
            <person name="Nusbaum C."/>
            <person name="Birren B."/>
        </authorList>
    </citation>
    <scope>NUCLEOTIDE SEQUENCE [LARGE SCALE GENOMIC DNA]</scope>
    <source>
        <strain evidence="7 8">CBS 110553</strain>
    </source>
</reference>
<organism evidence="7 8">
    <name type="scientific">Cladophialophora psammophila CBS 110553</name>
    <dbReference type="NCBI Taxonomy" id="1182543"/>
    <lineage>
        <taxon>Eukaryota</taxon>
        <taxon>Fungi</taxon>
        <taxon>Dikarya</taxon>
        <taxon>Ascomycota</taxon>
        <taxon>Pezizomycotina</taxon>
        <taxon>Eurotiomycetes</taxon>
        <taxon>Chaetothyriomycetidae</taxon>
        <taxon>Chaetothyriales</taxon>
        <taxon>Herpotrichiellaceae</taxon>
        <taxon>Cladophialophora</taxon>
    </lineage>
</organism>
<dbReference type="InterPro" id="IPR011701">
    <property type="entry name" value="MFS"/>
</dbReference>
<evidence type="ECO:0000256" key="5">
    <source>
        <dbReference type="SAM" id="Phobius"/>
    </source>
</evidence>
<feature type="transmembrane region" description="Helical" evidence="5">
    <location>
        <begin position="68"/>
        <end position="89"/>
    </location>
</feature>
<feature type="transmembrane region" description="Helical" evidence="5">
    <location>
        <begin position="38"/>
        <end position="56"/>
    </location>
</feature>
<sequence length="141" mass="15595">MDIWGRDVGFALALVGFTIGAIITAACNDVLTYCAASVFLWMVYDMLSYVMFVVIADHFPLSTRGGVFGLYQTPWFITTWIGAAAATAYLEGAGWQWVFGTFAIICPITRIPLLGLLNKNRKSKSKKRQIAQEGSKQCSPW</sequence>
<dbReference type="PANTHER" id="PTHR23501:SF55">
    <property type="entry name" value="SIDEROPHORE IRON TRANSPORTER, PUTATIVE (AFU_ORTHOLOGUE AFUA_3G03440)-RELATED"/>
    <property type="match status" value="1"/>
</dbReference>
<feature type="transmembrane region" description="Helical" evidence="5">
    <location>
        <begin position="95"/>
        <end position="117"/>
    </location>
</feature>
<dbReference type="Pfam" id="PF07690">
    <property type="entry name" value="MFS_1"/>
    <property type="match status" value="1"/>
</dbReference>
<gene>
    <name evidence="7" type="ORF">A1O5_06030</name>
</gene>
<dbReference type="GeneID" id="19190743"/>
<evidence type="ECO:0000259" key="6">
    <source>
        <dbReference type="PROSITE" id="PS50850"/>
    </source>
</evidence>
<dbReference type="RefSeq" id="XP_007744816.1">
    <property type="nucleotide sequence ID" value="XM_007746626.1"/>
</dbReference>
<dbReference type="EMBL" id="AMGX01000008">
    <property type="protein sequence ID" value="EXJ71037.1"/>
    <property type="molecule type" value="Genomic_DNA"/>
</dbReference>
<proteinExistence type="predicted"/>
<evidence type="ECO:0000256" key="2">
    <source>
        <dbReference type="ARBA" id="ARBA00022692"/>
    </source>
</evidence>
<keyword evidence="3 5" id="KW-1133">Transmembrane helix</keyword>
<accession>W9WS61</accession>
<dbReference type="Gene3D" id="1.20.1250.20">
    <property type="entry name" value="MFS general substrate transporter like domains"/>
    <property type="match status" value="1"/>
</dbReference>
<dbReference type="InterPro" id="IPR020846">
    <property type="entry name" value="MFS_dom"/>
</dbReference>
<keyword evidence="8" id="KW-1185">Reference proteome</keyword>
<evidence type="ECO:0000313" key="8">
    <source>
        <dbReference type="Proteomes" id="UP000019471"/>
    </source>
</evidence>
<name>W9WS61_9EURO</name>
<dbReference type="PANTHER" id="PTHR23501">
    <property type="entry name" value="MAJOR FACILITATOR SUPERFAMILY"/>
    <property type="match status" value="1"/>
</dbReference>
<protein>
    <recommendedName>
        <fullName evidence="6">Major facilitator superfamily (MFS) profile domain-containing protein</fullName>
    </recommendedName>
</protein>
<dbReference type="SUPFAM" id="SSF103473">
    <property type="entry name" value="MFS general substrate transporter"/>
    <property type="match status" value="1"/>
</dbReference>
<feature type="transmembrane region" description="Helical" evidence="5">
    <location>
        <begin position="7"/>
        <end position="26"/>
    </location>
</feature>
<dbReference type="GO" id="GO:0022857">
    <property type="term" value="F:transmembrane transporter activity"/>
    <property type="evidence" value="ECO:0007669"/>
    <property type="project" value="InterPro"/>
</dbReference>
<dbReference type="InterPro" id="IPR036259">
    <property type="entry name" value="MFS_trans_sf"/>
</dbReference>
<evidence type="ECO:0000256" key="1">
    <source>
        <dbReference type="ARBA" id="ARBA00004141"/>
    </source>
</evidence>
<dbReference type="PROSITE" id="PS50850">
    <property type="entry name" value="MFS"/>
    <property type="match status" value="1"/>
</dbReference>
<dbReference type="GO" id="GO:0005886">
    <property type="term" value="C:plasma membrane"/>
    <property type="evidence" value="ECO:0007669"/>
    <property type="project" value="TreeGrafter"/>
</dbReference>
<dbReference type="PROSITE" id="PS51257">
    <property type="entry name" value="PROKAR_LIPOPROTEIN"/>
    <property type="match status" value="1"/>
</dbReference>
<keyword evidence="2 5" id="KW-0812">Transmembrane</keyword>
<comment type="subcellular location">
    <subcellularLocation>
        <location evidence="1">Membrane</location>
        <topology evidence="1">Multi-pass membrane protein</topology>
    </subcellularLocation>
</comment>
<dbReference type="Proteomes" id="UP000019471">
    <property type="component" value="Unassembled WGS sequence"/>
</dbReference>
<dbReference type="AlphaFoldDB" id="W9WS61"/>
<evidence type="ECO:0000313" key="7">
    <source>
        <dbReference type="EMBL" id="EXJ71037.1"/>
    </source>
</evidence>
<evidence type="ECO:0000256" key="4">
    <source>
        <dbReference type="ARBA" id="ARBA00023136"/>
    </source>
</evidence>